<comment type="subcellular location">
    <subcellularLocation>
        <location evidence="1">Membrane</location>
        <topology evidence="1">Multi-pass membrane protein</topology>
    </subcellularLocation>
</comment>
<keyword evidence="4 6" id="KW-1133">Transmembrane helix</keyword>
<dbReference type="GO" id="GO:0016020">
    <property type="term" value="C:membrane"/>
    <property type="evidence" value="ECO:0007669"/>
    <property type="project" value="UniProtKB-SubCell"/>
</dbReference>
<dbReference type="KEGG" id="pman:OU5_2884"/>
<evidence type="ECO:0000256" key="3">
    <source>
        <dbReference type="ARBA" id="ARBA00022692"/>
    </source>
</evidence>
<sequence length="299" mass="32062">MVFLMQYAYPLLAIFIWAGNTVINKLAVGAIFPAEIGFYRWLLAGILFTPFMLKPVIAHWPQIRPNLGKIFILGVLGMAVYQSLAYFAATLTTATNMGIILSLMPLMSLAMAIVSLGQRLTAGALAGAVLSFAGVLVVVSSGSLGALLEHGVNLGDAMMLIATLAYAIYSTLLKKWQLRLPPLVLLYLQVLVAVVVLFPLFVASPKVGPTLQNIPLVLYACLLASMLAPLAWMQAVVRLGPSRTTLFFNLLPLITALIAAVVLNEQLAMYHLVGGVLTLGGVVLSERWTTVLGRKVSVA</sequence>
<feature type="transmembrane region" description="Helical" evidence="6">
    <location>
        <begin position="70"/>
        <end position="91"/>
    </location>
</feature>
<evidence type="ECO:0000259" key="7">
    <source>
        <dbReference type="Pfam" id="PF00892"/>
    </source>
</evidence>
<proteinExistence type="inferred from homology"/>
<feature type="transmembrane region" description="Helical" evidence="6">
    <location>
        <begin position="97"/>
        <end position="117"/>
    </location>
</feature>
<dbReference type="PANTHER" id="PTHR32322:SF2">
    <property type="entry name" value="EAMA DOMAIN-CONTAINING PROTEIN"/>
    <property type="match status" value="1"/>
</dbReference>
<feature type="transmembrane region" description="Helical" evidence="6">
    <location>
        <begin position="154"/>
        <end position="172"/>
    </location>
</feature>
<dbReference type="AlphaFoldDB" id="A0A024EC86"/>
<organism evidence="8 9">
    <name type="scientific">Pseudomonas mandelii JR-1</name>
    <dbReference type="NCBI Taxonomy" id="1147786"/>
    <lineage>
        <taxon>Bacteria</taxon>
        <taxon>Pseudomonadati</taxon>
        <taxon>Pseudomonadota</taxon>
        <taxon>Gammaproteobacteria</taxon>
        <taxon>Pseudomonadales</taxon>
        <taxon>Pseudomonadaceae</taxon>
        <taxon>Pseudomonas</taxon>
    </lineage>
</organism>
<evidence type="ECO:0000313" key="8">
    <source>
        <dbReference type="EMBL" id="AHZ69963.1"/>
    </source>
</evidence>
<evidence type="ECO:0000256" key="1">
    <source>
        <dbReference type="ARBA" id="ARBA00004141"/>
    </source>
</evidence>
<keyword evidence="5 6" id="KW-0472">Membrane</keyword>
<keyword evidence="3 6" id="KW-0812">Transmembrane</keyword>
<feature type="domain" description="EamA" evidence="7">
    <location>
        <begin position="11"/>
        <end position="139"/>
    </location>
</feature>
<evidence type="ECO:0000313" key="9">
    <source>
        <dbReference type="Proteomes" id="UP000026913"/>
    </source>
</evidence>
<protein>
    <recommendedName>
        <fullName evidence="7">EamA domain-containing protein</fullName>
    </recommendedName>
</protein>
<gene>
    <name evidence="8" type="ORF">OU5_2884</name>
</gene>
<dbReference type="SUPFAM" id="SSF103481">
    <property type="entry name" value="Multidrug resistance efflux transporter EmrE"/>
    <property type="match status" value="2"/>
</dbReference>
<dbReference type="HOGENOM" id="CLU_033863_4_4_6"/>
<feature type="transmembrane region" description="Helical" evidence="6">
    <location>
        <begin position="38"/>
        <end position="58"/>
    </location>
</feature>
<feature type="transmembrane region" description="Helical" evidence="6">
    <location>
        <begin position="184"/>
        <end position="202"/>
    </location>
</feature>
<feature type="transmembrane region" description="Helical" evidence="6">
    <location>
        <begin position="7"/>
        <end position="32"/>
    </location>
</feature>
<dbReference type="InterPro" id="IPR037185">
    <property type="entry name" value="EmrE-like"/>
</dbReference>
<feature type="transmembrane region" description="Helical" evidence="6">
    <location>
        <begin position="124"/>
        <end position="148"/>
    </location>
</feature>
<dbReference type="InterPro" id="IPR050638">
    <property type="entry name" value="AA-Vitamin_Transporters"/>
</dbReference>
<dbReference type="EMBL" id="CP005960">
    <property type="protein sequence ID" value="AHZ69963.1"/>
    <property type="molecule type" value="Genomic_DNA"/>
</dbReference>
<comment type="similarity">
    <text evidence="2">Belongs to the EamA transporter family.</text>
</comment>
<feature type="transmembrane region" description="Helical" evidence="6">
    <location>
        <begin position="268"/>
        <end position="285"/>
    </location>
</feature>
<dbReference type="Pfam" id="PF00892">
    <property type="entry name" value="EamA"/>
    <property type="match status" value="2"/>
</dbReference>
<evidence type="ECO:0000256" key="4">
    <source>
        <dbReference type="ARBA" id="ARBA00022989"/>
    </source>
</evidence>
<feature type="domain" description="EamA" evidence="7">
    <location>
        <begin position="154"/>
        <end position="284"/>
    </location>
</feature>
<dbReference type="PANTHER" id="PTHR32322">
    <property type="entry name" value="INNER MEMBRANE TRANSPORTER"/>
    <property type="match status" value="1"/>
</dbReference>
<name>A0A024EC86_9PSED</name>
<feature type="transmembrane region" description="Helical" evidence="6">
    <location>
        <begin position="214"/>
        <end position="233"/>
    </location>
</feature>
<feature type="transmembrane region" description="Helical" evidence="6">
    <location>
        <begin position="245"/>
        <end position="262"/>
    </location>
</feature>
<evidence type="ECO:0000256" key="2">
    <source>
        <dbReference type="ARBA" id="ARBA00007362"/>
    </source>
</evidence>
<accession>A0A024EC86</accession>
<dbReference type="InterPro" id="IPR000620">
    <property type="entry name" value="EamA_dom"/>
</dbReference>
<reference evidence="8 9" key="1">
    <citation type="journal article" date="2012" name="J. Bacteriol.">
        <title>Genome sequence of cold-adapted Pseudomonas mandelii strain JR-1.</title>
        <authorList>
            <person name="Jang S.H."/>
            <person name="Kim J."/>
            <person name="Kim J."/>
            <person name="Hong S."/>
            <person name="Lee C."/>
        </authorList>
    </citation>
    <scope>NUCLEOTIDE SEQUENCE [LARGE SCALE GENOMIC DNA]</scope>
    <source>
        <strain evidence="8 9">JR-1</strain>
    </source>
</reference>
<dbReference type="Proteomes" id="UP000026913">
    <property type="component" value="Chromosome"/>
</dbReference>
<evidence type="ECO:0000256" key="5">
    <source>
        <dbReference type="ARBA" id="ARBA00023136"/>
    </source>
</evidence>
<evidence type="ECO:0000256" key="6">
    <source>
        <dbReference type="SAM" id="Phobius"/>
    </source>
</evidence>